<dbReference type="InterPro" id="IPR009061">
    <property type="entry name" value="DNA-bd_dom_put_sf"/>
</dbReference>
<reference evidence="1 2" key="1">
    <citation type="submission" date="2019-02" db="EMBL/GenBank/DDBJ databases">
        <title>Deep-cultivation of Planctomycetes and their phenomic and genomic characterization uncovers novel biology.</title>
        <authorList>
            <person name="Wiegand S."/>
            <person name="Jogler M."/>
            <person name="Boedeker C."/>
            <person name="Pinto D."/>
            <person name="Vollmers J."/>
            <person name="Rivas-Marin E."/>
            <person name="Kohn T."/>
            <person name="Peeters S.H."/>
            <person name="Heuer A."/>
            <person name="Rast P."/>
            <person name="Oberbeckmann S."/>
            <person name="Bunk B."/>
            <person name="Jeske O."/>
            <person name="Meyerdierks A."/>
            <person name="Storesund J.E."/>
            <person name="Kallscheuer N."/>
            <person name="Luecker S."/>
            <person name="Lage O.M."/>
            <person name="Pohl T."/>
            <person name="Merkel B.J."/>
            <person name="Hornburger P."/>
            <person name="Mueller R.-W."/>
            <person name="Bruemmer F."/>
            <person name="Labrenz M."/>
            <person name="Spormann A.M."/>
            <person name="Op den Camp H."/>
            <person name="Overmann J."/>
            <person name="Amann R."/>
            <person name="Jetten M.S.M."/>
            <person name="Mascher T."/>
            <person name="Medema M.H."/>
            <person name="Devos D.P."/>
            <person name="Kaster A.-K."/>
            <person name="Ovreas L."/>
            <person name="Rohde M."/>
            <person name="Galperin M.Y."/>
            <person name="Jogler C."/>
        </authorList>
    </citation>
    <scope>NUCLEOTIDE SEQUENCE [LARGE SCALE GENOMIC DNA]</scope>
    <source>
        <strain evidence="1 2">TBK1r</strain>
    </source>
</reference>
<organism evidence="1 2">
    <name type="scientific">Stieleria magnilauensis</name>
    <dbReference type="NCBI Taxonomy" id="2527963"/>
    <lineage>
        <taxon>Bacteria</taxon>
        <taxon>Pseudomonadati</taxon>
        <taxon>Planctomycetota</taxon>
        <taxon>Planctomycetia</taxon>
        <taxon>Pirellulales</taxon>
        <taxon>Pirellulaceae</taxon>
        <taxon>Stieleria</taxon>
    </lineage>
</organism>
<name>A0ABX5Y1U9_9BACT</name>
<protein>
    <recommendedName>
        <fullName evidence="3">Helix-turn-helix domain protein</fullName>
    </recommendedName>
</protein>
<sequence>MIVLDDELIDRIAERIASKLRGEFYGDRGNEPSADKLELIDADTLADRISLSRSTIDRMTRAGRIPSVKAAKRRLYDLRDVVEALKN</sequence>
<dbReference type="EMBL" id="CP036432">
    <property type="protein sequence ID" value="QDV87175.1"/>
    <property type="molecule type" value="Genomic_DNA"/>
</dbReference>
<dbReference type="SUPFAM" id="SSF46955">
    <property type="entry name" value="Putative DNA-binding domain"/>
    <property type="match status" value="1"/>
</dbReference>
<evidence type="ECO:0008006" key="3">
    <source>
        <dbReference type="Google" id="ProtNLM"/>
    </source>
</evidence>
<accession>A0ABX5Y1U9</accession>
<dbReference type="Proteomes" id="UP000318081">
    <property type="component" value="Chromosome"/>
</dbReference>
<keyword evidence="2" id="KW-1185">Reference proteome</keyword>
<evidence type="ECO:0000313" key="1">
    <source>
        <dbReference type="EMBL" id="QDV87175.1"/>
    </source>
</evidence>
<evidence type="ECO:0000313" key="2">
    <source>
        <dbReference type="Proteomes" id="UP000318081"/>
    </source>
</evidence>
<proteinExistence type="predicted"/>
<gene>
    <name evidence="1" type="ORF">TBK1r_62040</name>
</gene>
<dbReference type="RefSeq" id="WP_145218711.1">
    <property type="nucleotide sequence ID" value="NZ_CP036432.1"/>
</dbReference>